<keyword evidence="3" id="KW-1185">Reference proteome</keyword>
<dbReference type="InterPro" id="IPR011032">
    <property type="entry name" value="GroES-like_sf"/>
</dbReference>
<dbReference type="SUPFAM" id="SSF51735">
    <property type="entry name" value="NAD(P)-binding Rossmann-fold domains"/>
    <property type="match status" value="1"/>
</dbReference>
<dbReference type="Gene3D" id="3.40.50.720">
    <property type="entry name" value="NAD(P)-binding Rossmann-like Domain"/>
    <property type="match status" value="1"/>
</dbReference>
<dbReference type="InterPro" id="IPR036291">
    <property type="entry name" value="NAD(P)-bd_dom_sf"/>
</dbReference>
<protein>
    <recommendedName>
        <fullName evidence="1">Enoyl reductase (ER) domain-containing protein</fullName>
    </recommendedName>
</protein>
<dbReference type="InterPro" id="IPR013149">
    <property type="entry name" value="ADH-like_C"/>
</dbReference>
<organism evidence="2 3">
    <name type="scientific">Powellomyces hirtus</name>
    <dbReference type="NCBI Taxonomy" id="109895"/>
    <lineage>
        <taxon>Eukaryota</taxon>
        <taxon>Fungi</taxon>
        <taxon>Fungi incertae sedis</taxon>
        <taxon>Chytridiomycota</taxon>
        <taxon>Chytridiomycota incertae sedis</taxon>
        <taxon>Chytridiomycetes</taxon>
        <taxon>Spizellomycetales</taxon>
        <taxon>Powellomycetaceae</taxon>
        <taxon>Powellomyces</taxon>
    </lineage>
</organism>
<dbReference type="Pfam" id="PF00107">
    <property type="entry name" value="ADH_zinc_N"/>
    <property type="match status" value="1"/>
</dbReference>
<dbReference type="SUPFAM" id="SSF50129">
    <property type="entry name" value="GroES-like"/>
    <property type="match status" value="1"/>
</dbReference>
<dbReference type="Proteomes" id="UP000318582">
    <property type="component" value="Unassembled WGS sequence"/>
</dbReference>
<comment type="caution">
    <text evidence="2">The sequence shown here is derived from an EMBL/GenBank/DDBJ whole genome shotgun (WGS) entry which is preliminary data.</text>
</comment>
<name>A0A507DZR1_9FUNG</name>
<sequence length="354" mass="37982">MTLPKQQLSVVFKSKGVAELVSDAKIPALRPDYVLVKVHSVALNPTDWKHVDFVATVPGIRLGCDYSGVVEDVGMNLRTPFKKGDRIAGLVHGANDSQPEDGAFAEFIVAKSGTAIHVPDSLPLEHAATLGVGVATVGQGLYQSLGLPLPGAKDAKTGTVLIYGGSTATGSLAIQFAKLSGWKVVTTCSPRNFELVKKCGADAVFDYNDPECAKKIREFTSDSLAHVLDCISLPDSAKICADSFGRSGGKYSALLSVQDFPRKDVQNVSTLAYTAIGESFHKFGQVFEAKPDDYAFQISFWLLTEQLIREGKISVHPPQIGKDGLKGVLEGMDLLRKNKVSGTKLVYRIADTPK</sequence>
<dbReference type="Pfam" id="PF08240">
    <property type="entry name" value="ADH_N"/>
    <property type="match status" value="1"/>
</dbReference>
<gene>
    <name evidence="2" type="ORF">PhCBS80983_g03923</name>
</gene>
<dbReference type="CDD" id="cd08249">
    <property type="entry name" value="enoyl_reductase_like"/>
    <property type="match status" value="1"/>
</dbReference>
<dbReference type="InterPro" id="IPR020843">
    <property type="entry name" value="ER"/>
</dbReference>
<evidence type="ECO:0000259" key="1">
    <source>
        <dbReference type="SMART" id="SM00829"/>
    </source>
</evidence>
<dbReference type="InterPro" id="IPR013154">
    <property type="entry name" value="ADH-like_N"/>
</dbReference>
<dbReference type="Gene3D" id="3.90.180.10">
    <property type="entry name" value="Medium-chain alcohol dehydrogenases, catalytic domain"/>
    <property type="match status" value="1"/>
</dbReference>
<evidence type="ECO:0000313" key="2">
    <source>
        <dbReference type="EMBL" id="TPX57309.1"/>
    </source>
</evidence>
<accession>A0A507DZR1</accession>
<dbReference type="InterPro" id="IPR047122">
    <property type="entry name" value="Trans-enoyl_RdTase-like"/>
</dbReference>
<reference evidence="2 3" key="1">
    <citation type="journal article" date="2019" name="Sci. Rep.">
        <title>Comparative genomics of chytrid fungi reveal insights into the obligate biotrophic and pathogenic lifestyle of Synchytrium endobioticum.</title>
        <authorList>
            <person name="van de Vossenberg B.T.L.H."/>
            <person name="Warris S."/>
            <person name="Nguyen H.D.T."/>
            <person name="van Gent-Pelzer M.P.E."/>
            <person name="Joly D.L."/>
            <person name="van de Geest H.C."/>
            <person name="Bonants P.J.M."/>
            <person name="Smith D.S."/>
            <person name="Levesque C.A."/>
            <person name="van der Lee T.A.J."/>
        </authorList>
    </citation>
    <scope>NUCLEOTIDE SEQUENCE [LARGE SCALE GENOMIC DNA]</scope>
    <source>
        <strain evidence="2 3">CBS 809.83</strain>
    </source>
</reference>
<dbReference type="STRING" id="109895.A0A507DZR1"/>
<dbReference type="AlphaFoldDB" id="A0A507DZR1"/>
<evidence type="ECO:0000313" key="3">
    <source>
        <dbReference type="Proteomes" id="UP000318582"/>
    </source>
</evidence>
<dbReference type="GO" id="GO:0016651">
    <property type="term" value="F:oxidoreductase activity, acting on NAD(P)H"/>
    <property type="evidence" value="ECO:0007669"/>
    <property type="project" value="InterPro"/>
</dbReference>
<dbReference type="PANTHER" id="PTHR45348">
    <property type="entry name" value="HYPOTHETICAL OXIDOREDUCTASE (EUROFUNG)"/>
    <property type="match status" value="1"/>
</dbReference>
<feature type="domain" description="Enoyl reductase (ER)" evidence="1">
    <location>
        <begin position="16"/>
        <end position="346"/>
    </location>
</feature>
<dbReference type="EMBL" id="QEAQ01000054">
    <property type="protein sequence ID" value="TPX57309.1"/>
    <property type="molecule type" value="Genomic_DNA"/>
</dbReference>
<dbReference type="PANTHER" id="PTHR45348:SF2">
    <property type="entry name" value="ZINC-TYPE ALCOHOL DEHYDROGENASE-LIKE PROTEIN C2E1P3.01"/>
    <property type="match status" value="1"/>
</dbReference>
<proteinExistence type="predicted"/>
<dbReference type="SMART" id="SM00829">
    <property type="entry name" value="PKS_ER"/>
    <property type="match status" value="1"/>
</dbReference>